<dbReference type="EC" id="1.14.99.60" evidence="8"/>
<gene>
    <name evidence="8" type="primary">COQ7</name>
    <name evidence="9" type="ORF">F5878DRAFT_604060</name>
</gene>
<dbReference type="HAMAP" id="MF_01658">
    <property type="entry name" value="COQ7"/>
    <property type="match status" value="1"/>
</dbReference>
<keyword evidence="3 8" id="KW-0479">Metal-binding</keyword>
<feature type="binding site" evidence="8">
    <location>
        <position position="186"/>
    </location>
    <ligand>
        <name>Fe cation</name>
        <dbReference type="ChEBI" id="CHEBI:24875"/>
        <label>2</label>
    </ligand>
</feature>
<dbReference type="Pfam" id="PF03232">
    <property type="entry name" value="COQ7"/>
    <property type="match status" value="1"/>
</dbReference>
<feature type="binding site" evidence="8">
    <location>
        <position position="183"/>
    </location>
    <ligand>
        <name>Fe cation</name>
        <dbReference type="ChEBI" id="CHEBI:24875"/>
        <label>2</label>
    </ligand>
</feature>
<comment type="subunit">
    <text evidence="8">Component of a multi-subunit COQ enzyme complex, composed of at least COQ3, COQ4, COQ5, COQ6, COQ7 and COQ9.</text>
</comment>
<reference evidence="9" key="1">
    <citation type="submission" date="2022-08" db="EMBL/GenBank/DDBJ databases">
        <authorList>
            <consortium name="DOE Joint Genome Institute"/>
            <person name="Min B."/>
            <person name="Riley R."/>
            <person name="Sierra-Patev S."/>
            <person name="Naranjo-Ortiz M."/>
            <person name="Looney B."/>
            <person name="Konkel Z."/>
            <person name="Slot J.C."/>
            <person name="Sakamoto Y."/>
            <person name="Steenwyk J.L."/>
            <person name="Rokas A."/>
            <person name="Carro J."/>
            <person name="Camarero S."/>
            <person name="Ferreira P."/>
            <person name="Molpeceres G."/>
            <person name="Ruiz-Duenas F.J."/>
            <person name="Serrano A."/>
            <person name="Henrissat B."/>
            <person name="Drula E."/>
            <person name="Hughes K.W."/>
            <person name="Mata J.L."/>
            <person name="Ishikawa N.K."/>
            <person name="Vargas-Isla R."/>
            <person name="Ushijima S."/>
            <person name="Smith C.A."/>
            <person name="Ahrendt S."/>
            <person name="Andreopoulos W."/>
            <person name="He G."/>
            <person name="Labutti K."/>
            <person name="Lipzen A."/>
            <person name="Ng V."/>
            <person name="Sandor L."/>
            <person name="Barry K."/>
            <person name="Martinez A.T."/>
            <person name="Xiao Y."/>
            <person name="Gibbons J.G."/>
            <person name="Terashima K."/>
            <person name="Hibbett D.S."/>
            <person name="Grigoriev I.V."/>
        </authorList>
    </citation>
    <scope>NUCLEOTIDE SEQUENCE</scope>
    <source>
        <strain evidence="9">TFB9207</strain>
    </source>
</reference>
<dbReference type="GO" id="GO:0031314">
    <property type="term" value="C:extrinsic component of mitochondrial inner membrane"/>
    <property type="evidence" value="ECO:0007669"/>
    <property type="project" value="UniProtKB-UniRule"/>
</dbReference>
<comment type="subcellular location">
    <subcellularLocation>
        <location evidence="8">Mitochondrion inner membrane</location>
        <topology evidence="8">Peripheral membrane protein</topology>
        <orientation evidence="8">Matrix side</orientation>
    </subcellularLocation>
</comment>
<evidence type="ECO:0000256" key="2">
    <source>
        <dbReference type="ARBA" id="ARBA00022688"/>
    </source>
</evidence>
<dbReference type="SUPFAM" id="SSF47240">
    <property type="entry name" value="Ferritin-like"/>
    <property type="match status" value="1"/>
</dbReference>
<organism evidence="9 10">
    <name type="scientific">Lentinula raphanica</name>
    <dbReference type="NCBI Taxonomy" id="153919"/>
    <lineage>
        <taxon>Eukaryota</taxon>
        <taxon>Fungi</taxon>
        <taxon>Dikarya</taxon>
        <taxon>Basidiomycota</taxon>
        <taxon>Agaricomycotina</taxon>
        <taxon>Agaricomycetes</taxon>
        <taxon>Agaricomycetidae</taxon>
        <taxon>Agaricales</taxon>
        <taxon>Marasmiineae</taxon>
        <taxon>Omphalotaceae</taxon>
        <taxon>Lentinula</taxon>
    </lineage>
</organism>
<keyword evidence="7 8" id="KW-0472">Membrane</keyword>
<accession>A0AA38PJ98</accession>
<dbReference type="GO" id="GO:0046872">
    <property type="term" value="F:metal ion binding"/>
    <property type="evidence" value="ECO:0007669"/>
    <property type="project" value="UniProtKB-KW"/>
</dbReference>
<evidence type="ECO:0000256" key="7">
    <source>
        <dbReference type="ARBA" id="ARBA00023136"/>
    </source>
</evidence>
<evidence type="ECO:0000256" key="6">
    <source>
        <dbReference type="ARBA" id="ARBA00023033"/>
    </source>
</evidence>
<feature type="binding site" evidence="8">
    <location>
        <position position="96"/>
    </location>
    <ligand>
        <name>Fe cation</name>
        <dbReference type="ChEBI" id="CHEBI:24875"/>
        <label>1</label>
    </ligand>
</feature>
<comment type="caution">
    <text evidence="9">The sequence shown here is derived from an EMBL/GenBank/DDBJ whole genome shotgun (WGS) entry which is preliminary data.</text>
</comment>
<dbReference type="AlphaFoldDB" id="A0AA38PJ98"/>
<dbReference type="GO" id="GO:0016709">
    <property type="term" value="F:oxidoreductase activity, acting on paired donors, with incorporation or reduction of molecular oxygen, NAD(P)H as one donor, and incorporation of one atom of oxygen"/>
    <property type="evidence" value="ECO:0007669"/>
    <property type="project" value="UniProtKB-UniRule"/>
</dbReference>
<evidence type="ECO:0000256" key="3">
    <source>
        <dbReference type="ARBA" id="ARBA00022723"/>
    </source>
</evidence>
<feature type="binding site" evidence="8">
    <location>
        <position position="183"/>
    </location>
    <ligand>
        <name>Fe cation</name>
        <dbReference type="ChEBI" id="CHEBI:24875"/>
        <label>1</label>
    </ligand>
</feature>
<dbReference type="CDD" id="cd01042">
    <property type="entry name" value="DMQH"/>
    <property type="match status" value="1"/>
</dbReference>
<dbReference type="InterPro" id="IPR011566">
    <property type="entry name" value="Ubq_synth_Coq7"/>
</dbReference>
<keyword evidence="2 8" id="KW-0831">Ubiquinone biosynthesis</keyword>
<comment type="function">
    <text evidence="8">Catalyzes the hydroxylation of 2-polyprenyl-3-methyl-6-methoxy-1,4-benzoquinol (DMQH2) during ubiquinone biosynthesis. Has also a structural role in the COQ enzyme complex, stabilizing other COQ polypeptides.</text>
</comment>
<dbReference type="EMBL" id="MU805969">
    <property type="protein sequence ID" value="KAJ3843731.1"/>
    <property type="molecule type" value="Genomic_DNA"/>
</dbReference>
<evidence type="ECO:0000313" key="9">
    <source>
        <dbReference type="EMBL" id="KAJ3843731.1"/>
    </source>
</evidence>
<comment type="pathway">
    <text evidence="1 8">Cofactor biosynthesis; ubiquinone biosynthesis.</text>
</comment>
<comment type="catalytic activity">
    <reaction evidence="8">
        <text>a 5-methoxy-2-methyl-3-(all-trans-polyprenyl)benzene-1,4-diol + AH2 + O2 = a 3-demethylubiquinol + A + H2O</text>
        <dbReference type="Rhea" id="RHEA:50908"/>
        <dbReference type="Rhea" id="RHEA-COMP:10859"/>
        <dbReference type="Rhea" id="RHEA-COMP:10914"/>
        <dbReference type="ChEBI" id="CHEBI:13193"/>
        <dbReference type="ChEBI" id="CHEBI:15377"/>
        <dbReference type="ChEBI" id="CHEBI:15379"/>
        <dbReference type="ChEBI" id="CHEBI:17499"/>
        <dbReference type="ChEBI" id="CHEBI:84167"/>
        <dbReference type="ChEBI" id="CHEBI:84422"/>
        <dbReference type="EC" id="1.14.99.60"/>
    </reaction>
</comment>
<feature type="binding site" evidence="8">
    <location>
        <position position="62"/>
    </location>
    <ligand>
        <name>Fe cation</name>
        <dbReference type="ChEBI" id="CHEBI:24875"/>
        <label>1</label>
    </ligand>
</feature>
<comment type="cofactor">
    <cofactor evidence="8">
        <name>Fe cation</name>
        <dbReference type="ChEBI" id="CHEBI:24875"/>
    </cofactor>
    <text evidence="8">Binds 2 iron ions per subunit.</text>
</comment>
<evidence type="ECO:0000256" key="5">
    <source>
        <dbReference type="ARBA" id="ARBA00023004"/>
    </source>
</evidence>
<evidence type="ECO:0000256" key="1">
    <source>
        <dbReference type="ARBA" id="ARBA00004749"/>
    </source>
</evidence>
<evidence type="ECO:0000256" key="4">
    <source>
        <dbReference type="ARBA" id="ARBA00023002"/>
    </source>
</evidence>
<keyword evidence="6 8" id="KW-0503">Monooxygenase</keyword>
<keyword evidence="4 8" id="KW-0560">Oxidoreductase</keyword>
<dbReference type="GO" id="GO:0008682">
    <property type="term" value="F:3-demethoxyubiquinol 3-hydroxylase activity"/>
    <property type="evidence" value="ECO:0007669"/>
    <property type="project" value="UniProtKB-EC"/>
</dbReference>
<sequence length="222" mass="24510">MFSSSTAIRRLSRCTHRRFLASSAYTNPSSANNPATTTTPINLTNEQRRALDSALRVDQAGEVAANWIYYGQHCILGKQPVTGPLIQEMWDQEKKHLEVMDKLQLQHRIRPTILMDVAKIGGFGLGAVTALMGKEAAMACTEAVETVIGEHYDDQLKEMESLPSAHPSVPLLREVVKEFRDDELEHMNIAVTNDAQRAPAHALLSTVVGAGCKVAIELCKRF</sequence>
<dbReference type="PANTHER" id="PTHR11237">
    <property type="entry name" value="COENZYME Q10 BIOSYNTHESIS PROTEIN 7"/>
    <property type="match status" value="1"/>
</dbReference>
<keyword evidence="8" id="KW-0999">Mitochondrion inner membrane</keyword>
<feature type="binding site" evidence="8">
    <location>
        <position position="93"/>
    </location>
    <ligand>
        <name>Fe cation</name>
        <dbReference type="ChEBI" id="CHEBI:24875"/>
        <label>2</label>
    </ligand>
</feature>
<comment type="similarity">
    <text evidence="8">Belongs to the COQ7 family.</text>
</comment>
<feature type="binding site" evidence="8">
    <location>
        <position position="93"/>
    </location>
    <ligand>
        <name>Fe cation</name>
        <dbReference type="ChEBI" id="CHEBI:24875"/>
        <label>1</label>
    </ligand>
</feature>
<dbReference type="PANTHER" id="PTHR11237:SF4">
    <property type="entry name" value="5-DEMETHOXYUBIQUINONE HYDROXYLASE, MITOCHONDRIAL"/>
    <property type="match status" value="1"/>
</dbReference>
<evidence type="ECO:0000256" key="8">
    <source>
        <dbReference type="HAMAP-Rule" id="MF_03194"/>
    </source>
</evidence>
<keyword evidence="5 8" id="KW-0408">Iron</keyword>
<dbReference type="GO" id="GO:0006744">
    <property type="term" value="P:ubiquinone biosynthetic process"/>
    <property type="evidence" value="ECO:0007669"/>
    <property type="project" value="UniProtKB-UniRule"/>
</dbReference>
<dbReference type="InterPro" id="IPR009078">
    <property type="entry name" value="Ferritin-like_SF"/>
</dbReference>
<keyword evidence="10" id="KW-1185">Reference proteome</keyword>
<protein>
    <recommendedName>
        <fullName evidence="8">5-demethoxyubiquinone hydroxylase, mitochondrial</fullName>
        <shortName evidence="8">DMQ hydroxylase</shortName>
        <ecNumber evidence="8">1.14.99.60</ecNumber>
    </recommendedName>
    <alternativeName>
        <fullName evidence="8">Ubiquinone biosynthesis monooxygenase COQ7</fullName>
    </alternativeName>
</protein>
<evidence type="ECO:0000313" key="10">
    <source>
        <dbReference type="Proteomes" id="UP001163846"/>
    </source>
</evidence>
<dbReference type="Proteomes" id="UP001163846">
    <property type="component" value="Unassembled WGS sequence"/>
</dbReference>
<proteinExistence type="inferred from homology"/>
<keyword evidence="8" id="KW-0496">Mitochondrion</keyword>
<name>A0AA38PJ98_9AGAR</name>
<feature type="binding site" evidence="8">
    <location>
        <position position="145"/>
    </location>
    <ligand>
        <name>Fe cation</name>
        <dbReference type="ChEBI" id="CHEBI:24875"/>
        <label>2</label>
    </ligand>
</feature>